<dbReference type="EMBL" id="JAVLVT010000003">
    <property type="protein sequence ID" value="MDS1270149.1"/>
    <property type="molecule type" value="Genomic_DNA"/>
</dbReference>
<accession>A0ABU2H4B0</accession>
<evidence type="ECO:0000259" key="4">
    <source>
        <dbReference type="SMART" id="SM00797"/>
    </source>
</evidence>
<keyword evidence="1" id="KW-0547">Nucleotide-binding</keyword>
<dbReference type="InterPro" id="IPR029000">
    <property type="entry name" value="Cyclophilin-like_dom_sf"/>
</dbReference>
<gene>
    <name evidence="5" type="ORF">RIF23_07565</name>
</gene>
<name>A0ABU2H4B0_9ACTN</name>
<evidence type="ECO:0000313" key="6">
    <source>
        <dbReference type="Proteomes" id="UP001250214"/>
    </source>
</evidence>
<dbReference type="NCBIfam" id="TIGR00724">
    <property type="entry name" value="urea_amlyse_rel"/>
    <property type="match status" value="1"/>
</dbReference>
<dbReference type="SMART" id="SM00797">
    <property type="entry name" value="AHS2"/>
    <property type="match status" value="1"/>
</dbReference>
<evidence type="ECO:0000256" key="3">
    <source>
        <dbReference type="ARBA" id="ARBA00022840"/>
    </source>
</evidence>
<dbReference type="InterPro" id="IPR003778">
    <property type="entry name" value="CT_A_B"/>
</dbReference>
<dbReference type="PANTHER" id="PTHR43309:SF3">
    <property type="entry name" value="5-OXOPROLINASE SUBUNIT C"/>
    <property type="match status" value="1"/>
</dbReference>
<protein>
    <submittedName>
        <fullName evidence="5">Biotin-dependent carboxyltransferase family protein</fullName>
    </submittedName>
</protein>
<dbReference type="Proteomes" id="UP001250214">
    <property type="component" value="Unassembled WGS sequence"/>
</dbReference>
<dbReference type="PANTHER" id="PTHR43309">
    <property type="entry name" value="5-OXOPROLINASE SUBUNIT C"/>
    <property type="match status" value="1"/>
</dbReference>
<keyword evidence="3" id="KW-0067">ATP-binding</keyword>
<organism evidence="5 6">
    <name type="scientific">Lipingzhangella rawalii</name>
    <dbReference type="NCBI Taxonomy" id="2055835"/>
    <lineage>
        <taxon>Bacteria</taxon>
        <taxon>Bacillati</taxon>
        <taxon>Actinomycetota</taxon>
        <taxon>Actinomycetes</taxon>
        <taxon>Streptosporangiales</taxon>
        <taxon>Nocardiopsidaceae</taxon>
        <taxon>Lipingzhangella</taxon>
    </lineage>
</organism>
<dbReference type="InterPro" id="IPR052708">
    <property type="entry name" value="PxpC"/>
</dbReference>
<dbReference type="RefSeq" id="WP_310911688.1">
    <property type="nucleotide sequence ID" value="NZ_JAVLVT010000003.1"/>
</dbReference>
<feature type="domain" description="Carboxyltransferase" evidence="4">
    <location>
        <begin position="25"/>
        <end position="306"/>
    </location>
</feature>
<sequence length="307" mass="31164">MRGLTVTDPGPSSTIQDTGRAGYAALGVGRSGAADGPAAALANRLVANPPGAAVVESTLGGVHVRAHGRVTVAVTGAPCPLTVAVPDASSVHGAAMNTVLHLADGATLRLGRPTRGLRSYLALRGGIDVPPVLGSRSTDLLAGLGPPALAPGTWLPAGPPPAAFPRLDSAPVPEVPDGSITLRAVLGPRCAWFTHEAHASLRESGFTVTPRSNRIGLRLDGPELPRARGGELPSEGMMPGSLQVPPGGEPVLFLADHPVTGGYPVLAVVHSADLPRAAQAPPGCRLRFRIIEPASAEGAVRALPRPR</sequence>
<reference evidence="6" key="1">
    <citation type="submission" date="2023-07" db="EMBL/GenBank/DDBJ databases">
        <title>Novel species in the genus Lipingzhangella isolated from Sambhar Salt Lake.</title>
        <authorList>
            <person name="Jiya N."/>
            <person name="Kajale S."/>
            <person name="Sharma A."/>
        </authorList>
    </citation>
    <scope>NUCLEOTIDE SEQUENCE [LARGE SCALE GENOMIC DNA]</scope>
    <source>
        <strain evidence="6">LS1_29</strain>
    </source>
</reference>
<evidence type="ECO:0000256" key="2">
    <source>
        <dbReference type="ARBA" id="ARBA00022801"/>
    </source>
</evidence>
<dbReference type="Gene3D" id="2.40.100.10">
    <property type="entry name" value="Cyclophilin-like"/>
    <property type="match status" value="1"/>
</dbReference>
<keyword evidence="6" id="KW-1185">Reference proteome</keyword>
<keyword evidence="2" id="KW-0378">Hydrolase</keyword>
<dbReference type="SUPFAM" id="SSF50891">
    <property type="entry name" value="Cyclophilin-like"/>
    <property type="match status" value="1"/>
</dbReference>
<proteinExistence type="predicted"/>
<dbReference type="Pfam" id="PF02626">
    <property type="entry name" value="CT_A_B"/>
    <property type="match status" value="1"/>
</dbReference>
<comment type="caution">
    <text evidence="5">The sequence shown here is derived from an EMBL/GenBank/DDBJ whole genome shotgun (WGS) entry which is preliminary data.</text>
</comment>
<evidence type="ECO:0000313" key="5">
    <source>
        <dbReference type="EMBL" id="MDS1270149.1"/>
    </source>
</evidence>
<evidence type="ECO:0000256" key="1">
    <source>
        <dbReference type="ARBA" id="ARBA00022741"/>
    </source>
</evidence>